<evidence type="ECO:0000256" key="1">
    <source>
        <dbReference type="SAM" id="SignalP"/>
    </source>
</evidence>
<comment type="caution">
    <text evidence="2">The sequence shown here is derived from an EMBL/GenBank/DDBJ whole genome shotgun (WGS) entry which is preliminary data.</text>
</comment>
<dbReference type="Proteomes" id="UP000270224">
    <property type="component" value="Unassembled WGS sequence"/>
</dbReference>
<proteinExistence type="predicted"/>
<dbReference type="RefSeq" id="WP_123265747.1">
    <property type="nucleotide sequence ID" value="NZ_RJUG01000003.1"/>
</dbReference>
<evidence type="ECO:0000313" key="2">
    <source>
        <dbReference type="EMBL" id="ROI09166.1"/>
    </source>
</evidence>
<dbReference type="InterPro" id="IPR021958">
    <property type="entry name" value="DUF3575"/>
</dbReference>
<reference evidence="3" key="1">
    <citation type="submission" date="2018-11" db="EMBL/GenBank/DDBJ databases">
        <title>Proposal to divide the Flavobacteriaceae and reorganize its genera based on Amino Acid Identity values calculated from whole genome sequences.</title>
        <authorList>
            <person name="Nicholson A.C."/>
            <person name="Gulvik C.A."/>
            <person name="Whitney A.M."/>
            <person name="Humrighouse B.W."/>
            <person name="Bell M."/>
            <person name="Holmens B."/>
            <person name="Steigerwalt A."/>
            <person name="Villarma A."/>
            <person name="Sheth M."/>
            <person name="Batra D."/>
            <person name="Pryor J."/>
            <person name="Bernardet J.-F."/>
            <person name="Hugo C."/>
            <person name="Kampfer P."/>
            <person name="Newman J."/>
            <person name="Mcquiston J.R."/>
        </authorList>
    </citation>
    <scope>NUCLEOTIDE SEQUENCE [LARGE SCALE GENOMIC DNA]</scope>
    <source>
        <strain evidence="3">H3056</strain>
    </source>
</reference>
<dbReference type="PROSITE" id="PS51257">
    <property type="entry name" value="PROKAR_LIPOPROTEIN"/>
    <property type="match status" value="1"/>
</dbReference>
<protein>
    <submittedName>
        <fullName evidence="2">DUF3575 domain-containing protein</fullName>
    </submittedName>
</protein>
<feature type="signal peptide" evidence="1">
    <location>
        <begin position="1"/>
        <end position="18"/>
    </location>
</feature>
<feature type="chain" id="PRO_5018054137" evidence="1">
    <location>
        <begin position="19"/>
        <end position="215"/>
    </location>
</feature>
<dbReference type="Pfam" id="PF12099">
    <property type="entry name" value="DUF3575"/>
    <property type="match status" value="1"/>
</dbReference>
<dbReference type="OrthoDB" id="1001751at2"/>
<dbReference type="EMBL" id="RJUG01000003">
    <property type="protein sequence ID" value="ROI09166.1"/>
    <property type="molecule type" value="Genomic_DNA"/>
</dbReference>
<evidence type="ECO:0000313" key="3">
    <source>
        <dbReference type="Proteomes" id="UP000270224"/>
    </source>
</evidence>
<sequence length="215" mass="24848">MKIFPFLFAAFFSLACKAQISDSTHSPKIYFKANALLLPTGIINAGAEYQLKEKVTFQADLLISPWKSFSGKPMQIYIAGLDARYYFKEAFKNWYLGANISASRYIMQKWNYWSDGPYQYRPESPVYVASDLYQVGFSAMLGATVGYQLQLSDRWNMDVFLGGGNVQSFYKGYHKKLGIRYDTDPTRNYNRSGEWMIYRGGVMIAYRIKNHEHKK</sequence>
<name>A0A3N0WVQ9_9FLAO</name>
<accession>A0A3N0WVQ9</accession>
<organism evidence="2 3">
    <name type="scientific">Kaistella daneshvariae</name>
    <dbReference type="NCBI Taxonomy" id="2487074"/>
    <lineage>
        <taxon>Bacteria</taxon>
        <taxon>Pseudomonadati</taxon>
        <taxon>Bacteroidota</taxon>
        <taxon>Flavobacteriia</taxon>
        <taxon>Flavobacteriales</taxon>
        <taxon>Weeksellaceae</taxon>
        <taxon>Chryseobacterium group</taxon>
        <taxon>Kaistella</taxon>
    </lineage>
</organism>
<gene>
    <name evidence="2" type="ORF">EGI11_07080</name>
</gene>
<keyword evidence="1" id="KW-0732">Signal</keyword>
<dbReference type="AlphaFoldDB" id="A0A3N0WVQ9"/>